<evidence type="ECO:0000259" key="7">
    <source>
        <dbReference type="PROSITE" id="PS50850"/>
    </source>
</evidence>
<evidence type="ECO:0000256" key="3">
    <source>
        <dbReference type="ARBA" id="ARBA00022692"/>
    </source>
</evidence>
<keyword evidence="3 6" id="KW-0812">Transmembrane</keyword>
<dbReference type="EMBL" id="PEDP01000310">
    <property type="protein sequence ID" value="POS86531.1"/>
    <property type="molecule type" value="Genomic_DNA"/>
</dbReference>
<reference evidence="8 9" key="1">
    <citation type="submission" date="2017-10" db="EMBL/GenBank/DDBJ databases">
        <title>Development of genomic resources for the powdery mildew, Erysiphe pulchra.</title>
        <authorList>
            <person name="Wadl P.A."/>
            <person name="Mack B.M."/>
            <person name="Moore G."/>
            <person name="Beltz S.B."/>
        </authorList>
    </citation>
    <scope>NUCLEOTIDE SEQUENCE [LARGE SCALE GENOMIC DNA]</scope>
    <source>
        <strain evidence="8">Cflorida</strain>
    </source>
</reference>
<feature type="transmembrane region" description="Helical" evidence="6">
    <location>
        <begin position="267"/>
        <end position="287"/>
    </location>
</feature>
<gene>
    <name evidence="8" type="ORF">EPUL_001606</name>
</gene>
<feature type="transmembrane region" description="Helical" evidence="6">
    <location>
        <begin position="32"/>
        <end position="60"/>
    </location>
</feature>
<dbReference type="SUPFAM" id="SSF103473">
    <property type="entry name" value="MFS general substrate transporter"/>
    <property type="match status" value="1"/>
</dbReference>
<dbReference type="Gene3D" id="1.20.1250.20">
    <property type="entry name" value="MFS general substrate transporter like domains"/>
    <property type="match status" value="1"/>
</dbReference>
<dbReference type="GO" id="GO:0022857">
    <property type="term" value="F:transmembrane transporter activity"/>
    <property type="evidence" value="ECO:0007669"/>
    <property type="project" value="InterPro"/>
</dbReference>
<evidence type="ECO:0000313" key="8">
    <source>
        <dbReference type="EMBL" id="POS86531.1"/>
    </source>
</evidence>
<dbReference type="OrthoDB" id="4139357at2759"/>
<dbReference type="InterPro" id="IPR005828">
    <property type="entry name" value="MFS_sugar_transport-like"/>
</dbReference>
<dbReference type="InterPro" id="IPR036259">
    <property type="entry name" value="MFS_trans_sf"/>
</dbReference>
<feature type="transmembrane region" description="Helical" evidence="6">
    <location>
        <begin position="224"/>
        <end position="247"/>
    </location>
</feature>
<feature type="transmembrane region" description="Helical" evidence="6">
    <location>
        <begin position="318"/>
        <end position="340"/>
    </location>
</feature>
<dbReference type="InterPro" id="IPR020846">
    <property type="entry name" value="MFS_dom"/>
</dbReference>
<feature type="transmembrane region" description="Helical" evidence="6">
    <location>
        <begin position="81"/>
        <end position="104"/>
    </location>
</feature>
<dbReference type="AlphaFoldDB" id="A0A2S4PWV0"/>
<evidence type="ECO:0000256" key="4">
    <source>
        <dbReference type="ARBA" id="ARBA00022989"/>
    </source>
</evidence>
<evidence type="ECO:0000256" key="6">
    <source>
        <dbReference type="SAM" id="Phobius"/>
    </source>
</evidence>
<keyword evidence="4 6" id="KW-1133">Transmembrane helix</keyword>
<comment type="caution">
    <text evidence="8">The sequence shown here is derived from an EMBL/GenBank/DDBJ whole genome shotgun (WGS) entry which is preliminary data.</text>
</comment>
<protein>
    <recommendedName>
        <fullName evidence="7">Major facilitator superfamily (MFS) profile domain-containing protein</fullName>
    </recommendedName>
</protein>
<dbReference type="PANTHER" id="PTHR23511">
    <property type="entry name" value="SYNAPTIC VESICLE GLYCOPROTEIN 2"/>
    <property type="match status" value="1"/>
</dbReference>
<dbReference type="GO" id="GO:0016020">
    <property type="term" value="C:membrane"/>
    <property type="evidence" value="ECO:0007669"/>
    <property type="project" value="UniProtKB-SubCell"/>
</dbReference>
<feature type="transmembrane region" description="Helical" evidence="6">
    <location>
        <begin position="294"/>
        <end position="312"/>
    </location>
</feature>
<comment type="subcellular location">
    <subcellularLocation>
        <location evidence="1">Membrane</location>
        <topology evidence="1">Multi-pass membrane protein</topology>
    </subcellularLocation>
</comment>
<feature type="transmembrane region" description="Helical" evidence="6">
    <location>
        <begin position="384"/>
        <end position="403"/>
    </location>
</feature>
<dbReference type="PROSITE" id="PS50850">
    <property type="entry name" value="MFS"/>
    <property type="match status" value="1"/>
</dbReference>
<name>A0A2S4PWV0_9PEZI</name>
<organism evidence="8 9">
    <name type="scientific">Erysiphe pulchra</name>
    <dbReference type="NCBI Taxonomy" id="225359"/>
    <lineage>
        <taxon>Eukaryota</taxon>
        <taxon>Fungi</taxon>
        <taxon>Dikarya</taxon>
        <taxon>Ascomycota</taxon>
        <taxon>Pezizomycotina</taxon>
        <taxon>Leotiomycetes</taxon>
        <taxon>Erysiphales</taxon>
        <taxon>Erysiphaceae</taxon>
        <taxon>Erysiphe</taxon>
    </lineage>
</organism>
<proteinExistence type="predicted"/>
<dbReference type="PANTHER" id="PTHR23511:SF5">
    <property type="entry name" value="MAJOR FACILITATOR-TYPE TRANSPORTER HXNZ-RELATED"/>
    <property type="match status" value="1"/>
</dbReference>
<evidence type="ECO:0000256" key="2">
    <source>
        <dbReference type="ARBA" id="ARBA00022448"/>
    </source>
</evidence>
<dbReference type="CDD" id="cd17316">
    <property type="entry name" value="MFS_SV2_like"/>
    <property type="match status" value="1"/>
</dbReference>
<feature type="domain" description="Major facilitator superfamily (MFS) profile" evidence="7">
    <location>
        <begin position="1"/>
        <end position="406"/>
    </location>
</feature>
<keyword evidence="5 6" id="KW-0472">Membrane</keyword>
<feature type="transmembrane region" description="Helical" evidence="6">
    <location>
        <begin position="116"/>
        <end position="139"/>
    </location>
</feature>
<keyword evidence="9" id="KW-1185">Reference proteome</keyword>
<dbReference type="Pfam" id="PF00083">
    <property type="entry name" value="Sugar_tr"/>
    <property type="match status" value="1"/>
</dbReference>
<evidence type="ECO:0000256" key="1">
    <source>
        <dbReference type="ARBA" id="ARBA00004141"/>
    </source>
</evidence>
<evidence type="ECO:0000313" key="9">
    <source>
        <dbReference type="Proteomes" id="UP000237438"/>
    </source>
</evidence>
<dbReference type="Proteomes" id="UP000237438">
    <property type="component" value="Unassembled WGS sequence"/>
</dbReference>
<evidence type="ECO:0000256" key="5">
    <source>
        <dbReference type="ARBA" id="ARBA00023136"/>
    </source>
</evidence>
<sequence length="411" mass="45375">MFIGLSLGAIFWGVWSDIVGRKIAFNTTLLIAGIFGITVGAAPTWTLVCAIYFAMAFGIGGNLPVDGALFLEFLPNASGRLLTLLSIWWPFGQLVSSLSGWGFIGGNFARNIGWRYSCYTMGSITLVMFLARFLLFHLYESPKFLLARGRQAEAVAVVHGIAHKNKTKTWLTEDILNEIGGYPEPNQPQSLTRKEIIKSKISAFSLNRISPLFAEKEMARNTALLWYCWFSIGMGYPLFNSFLPQYLSRGQTSSGEPISEYITYRNNVITSVMGIPGSILACYTVNLPYIGRRGTMIVSTFICGIMLFLFTISNDASFQLWFSAIESFFQNVMYAVLYSYTPEVFPTSIRGTGTGIASLVNRIGGLCAPIIAANAPVENPNIPIYLSGSLILSAFVAMLFMSIETRGRQMM</sequence>
<accession>A0A2S4PWV0</accession>
<keyword evidence="2" id="KW-0813">Transport</keyword>